<dbReference type="RefSeq" id="WP_252591358.1">
    <property type="nucleotide sequence ID" value="NZ_CP099489.1"/>
</dbReference>
<gene>
    <name evidence="2" type="ORF">NF556_13050</name>
</gene>
<keyword evidence="3" id="KW-1185">Reference proteome</keyword>
<dbReference type="EMBL" id="CP099489">
    <property type="protein sequence ID" value="USQ78560.1"/>
    <property type="molecule type" value="Genomic_DNA"/>
</dbReference>
<evidence type="ECO:0000313" key="3">
    <source>
        <dbReference type="Proteomes" id="UP001056455"/>
    </source>
</evidence>
<dbReference type="InterPro" id="IPR010093">
    <property type="entry name" value="SinI_DNA-bd"/>
</dbReference>
<evidence type="ECO:0000259" key="1">
    <source>
        <dbReference type="Pfam" id="PF12728"/>
    </source>
</evidence>
<dbReference type="Pfam" id="PF12728">
    <property type="entry name" value="HTH_17"/>
    <property type="match status" value="1"/>
</dbReference>
<accession>A0ABY4YQL6</accession>
<feature type="domain" description="Helix-turn-helix" evidence="1">
    <location>
        <begin position="42"/>
        <end position="87"/>
    </location>
</feature>
<organism evidence="2 3">
    <name type="scientific">Ornithinimicrobium faecis</name>
    <dbReference type="NCBI Taxonomy" id="2934158"/>
    <lineage>
        <taxon>Bacteria</taxon>
        <taxon>Bacillati</taxon>
        <taxon>Actinomycetota</taxon>
        <taxon>Actinomycetes</taxon>
        <taxon>Micrococcales</taxon>
        <taxon>Ornithinimicrobiaceae</taxon>
        <taxon>Ornithinimicrobium</taxon>
    </lineage>
</organism>
<protein>
    <submittedName>
        <fullName evidence="2">Helix-turn-helix domain-containing protein</fullName>
    </submittedName>
</protein>
<dbReference type="Proteomes" id="UP001056455">
    <property type="component" value="Chromosome"/>
</dbReference>
<reference evidence="2" key="1">
    <citation type="submission" date="2022-06" db="EMBL/GenBank/DDBJ databases">
        <title>Ornithinimicrobium HY1793.</title>
        <authorList>
            <person name="Huang Y."/>
        </authorList>
    </citation>
    <scope>NUCLEOTIDE SEQUENCE</scope>
    <source>
        <strain evidence="2">HY1793</strain>
    </source>
</reference>
<evidence type="ECO:0000313" key="2">
    <source>
        <dbReference type="EMBL" id="USQ78560.1"/>
    </source>
</evidence>
<dbReference type="NCBIfam" id="TIGR01764">
    <property type="entry name" value="excise"/>
    <property type="match status" value="1"/>
</dbReference>
<sequence length="110" mass="12121">MSESMTINPAHLSDESWASLRAFLEAAKARGEVVDVSARLELLSPAEVARRLGMSRSTVLRRIAEGDLAATKVGTHHRIPLAEFERYSHELMQRMAQASAADIEAELFGE</sequence>
<proteinExistence type="predicted"/>
<dbReference type="InterPro" id="IPR041657">
    <property type="entry name" value="HTH_17"/>
</dbReference>
<name>A0ABY4YQL6_9MICO</name>